<keyword evidence="6" id="KW-0175">Coiled coil</keyword>
<feature type="compositionally biased region" description="Basic and acidic residues" evidence="7">
    <location>
        <begin position="1152"/>
        <end position="1180"/>
    </location>
</feature>
<dbReference type="InterPro" id="IPR014014">
    <property type="entry name" value="RNA_helicase_DEAD_Q_motif"/>
</dbReference>
<dbReference type="InterPro" id="IPR000629">
    <property type="entry name" value="RNA-helicase_DEAD-box_CS"/>
</dbReference>
<dbReference type="InterPro" id="IPR052935">
    <property type="entry name" value="Mg2+_PAP"/>
</dbReference>
<dbReference type="EMBL" id="CAMGZC010001848">
    <property type="protein sequence ID" value="CAI0653858.1"/>
    <property type="molecule type" value="Genomic_DNA"/>
</dbReference>
<keyword evidence="1" id="KW-0547">Nucleotide-binding</keyword>
<dbReference type="SUPFAM" id="SSF52540">
    <property type="entry name" value="P-loop containing nucleoside triphosphate hydrolases"/>
    <property type="match status" value="1"/>
</dbReference>
<feature type="compositionally biased region" description="Acidic residues" evidence="7">
    <location>
        <begin position="175"/>
        <end position="196"/>
    </location>
</feature>
<accession>A0A9W4S4X7</accession>
<dbReference type="PANTHER" id="PTHR28208:SF3">
    <property type="entry name" value="PHOSPHATIDATE PHOSPHATASE APP1"/>
    <property type="match status" value="1"/>
</dbReference>
<evidence type="ECO:0000256" key="4">
    <source>
        <dbReference type="ARBA" id="ARBA00022840"/>
    </source>
</evidence>
<feature type="region of interest" description="Disordered" evidence="7">
    <location>
        <begin position="95"/>
        <end position="247"/>
    </location>
</feature>
<evidence type="ECO:0000256" key="3">
    <source>
        <dbReference type="ARBA" id="ARBA00022806"/>
    </source>
</evidence>
<dbReference type="GO" id="GO:0005524">
    <property type="term" value="F:ATP binding"/>
    <property type="evidence" value="ECO:0007669"/>
    <property type="project" value="UniProtKB-KW"/>
</dbReference>
<feature type="compositionally biased region" description="Acidic residues" evidence="7">
    <location>
        <begin position="20"/>
        <end position="31"/>
    </location>
</feature>
<organism evidence="11 12">
    <name type="scientific">Colletotrichum noveboracense</name>
    <dbReference type="NCBI Taxonomy" id="2664923"/>
    <lineage>
        <taxon>Eukaryota</taxon>
        <taxon>Fungi</taxon>
        <taxon>Dikarya</taxon>
        <taxon>Ascomycota</taxon>
        <taxon>Pezizomycotina</taxon>
        <taxon>Sordariomycetes</taxon>
        <taxon>Hypocreomycetidae</taxon>
        <taxon>Glomerellales</taxon>
        <taxon>Glomerellaceae</taxon>
        <taxon>Colletotrichum</taxon>
        <taxon>Colletotrichum gloeosporioides species complex</taxon>
    </lineage>
</organism>
<feature type="compositionally biased region" description="Basic residues" evidence="7">
    <location>
        <begin position="36"/>
        <end position="50"/>
    </location>
</feature>
<dbReference type="Pfam" id="PF09949">
    <property type="entry name" value="APP1_cat"/>
    <property type="match status" value="1"/>
</dbReference>
<feature type="compositionally biased region" description="Polar residues" evidence="7">
    <location>
        <begin position="1672"/>
        <end position="1689"/>
    </location>
</feature>
<dbReference type="CDD" id="cd18787">
    <property type="entry name" value="SF2_C_DEAD"/>
    <property type="match status" value="1"/>
</dbReference>
<dbReference type="PROSITE" id="PS00039">
    <property type="entry name" value="DEAD_ATP_HELICASE"/>
    <property type="match status" value="1"/>
</dbReference>
<dbReference type="InterPro" id="IPR011545">
    <property type="entry name" value="DEAD/DEAH_box_helicase_dom"/>
</dbReference>
<feature type="compositionally biased region" description="Basic residues" evidence="7">
    <location>
        <begin position="931"/>
        <end position="942"/>
    </location>
</feature>
<dbReference type="GO" id="GO:0003724">
    <property type="term" value="F:RNA helicase activity"/>
    <property type="evidence" value="ECO:0007669"/>
    <property type="project" value="InterPro"/>
</dbReference>
<proteinExistence type="predicted"/>
<feature type="region of interest" description="Disordered" evidence="7">
    <location>
        <begin position="1"/>
        <end position="77"/>
    </location>
</feature>
<feature type="domain" description="DEAD-box RNA helicase Q" evidence="10">
    <location>
        <begin position="249"/>
        <end position="277"/>
    </location>
</feature>
<name>A0A9W4S4X7_9PEZI</name>
<dbReference type="PROSITE" id="PS51195">
    <property type="entry name" value="Q_MOTIF"/>
    <property type="match status" value="1"/>
</dbReference>
<evidence type="ECO:0008006" key="13">
    <source>
        <dbReference type="Google" id="ProtNLM"/>
    </source>
</evidence>
<sequence>MAPSQKRKPIDDDFVHTISDNDEDIVEEEEAVAPPPKKKVKTAKKSKKSKKGEEEEEEEREGIWGKNEDDDGAMDSDFEFAQDGAVEFGEDEFEGWGFDGAKKSMKNQDPVGVDLDEIIRRRRAKKTDKEEPEVAVEEEAGDDDEEAENDMDIDLDDDEDGVLADDAFGMGVDPENGESADAEIPDAEDAEDEDAAASDNDSVATPVDHPDDARDDSDDEEEDAEEQAKRDAFFAPEEPAQPGKKDIASSFQGMSLSRPLLRGLAAVGFSKPTPIQAKTVPIALMGKDVVGGAVTGSGKTAAFVVPILERLLYRAKKVPTSRVVILTPTRELAIQCHAVATKLAAYTDIKFTLAVGGLSLKQQEVELRLRPDVIIATPGRFIDHMRNSASFNVDTVEILVLDEADRMLEDGFADELNEILTTLPKSRQTMLFSATMTSSVDRLVRVGMNKPARVMVDSQKKTVGTLVQEFIRLRPGREEKRMGYLIHICKTMHTERVIIFFRQKKEAHRARIIFGMLGMSCAELHGSMNQAQRIASVENFRDGKVNYLLATDLASRGLDIKGVDTVINYEAPQKLEIYVHRVGRTARAGRSGVAVTLAAEPDRKVVKAAVKAGKSQGAKIMSRVIEPAEADKWQAQVDEMEDEIEEIIVEEKQEKQFAQAEMQVRKGENILEHEAEIKSRPKRTWFETEQDKKKAKDAGRAELNGEGGPGKKKVKMSNKARKQLDAKATRSEGHVWKKGKAERAGQGAVLNLKKKKVPKNGRMRAKMARGKSLVHLRSASLSLGRVIDAAEPTTCRLRRTDDAEGPFLNYEQNQGRPAHHRARLGILSKAPTTIKLAPFRPFRRFGPPHPHPHNRLSLLRYLFPRTVRDRYRERVLNFRLDTLPQLKHRFQSRIYRLILERQRKRNEKSRLVDVFRRQSRRLLLGPPPARPARHARAGRPGKKMPTWSDYTGNGGGGAAANSSRNEDGNGYGYGAAPEGEPAQGERGFRRKWLAAKAGSMYRAGAVAMNEIREGYAQTRVRSLEADDGMPRTTIPGSFPDVAITVQGDDQMVIFPSYAKRHTKQDWGDDNEYISNEPHGAIRDSEYWRQEWERNEDERAIVDIDVRGWVYSPHKGPMTRRNRILIGLARQLSGIPAPRQDAPPSDSLGALHQSHEERREQEKIAKEAAEIEKRGQEERRVANRGGFSEAAREEDDDDAGSIYPARSRSRSGTRTPMTAPGSPKMPARQYTNGNELSEAELSVANANLMARIAPFMTTPLIQLPITIFFYNDEKSASRTVQTNDAGHFVIRAALDFVPTHVRVLANQSLSAVQEVKIIEPRGVSLISDIDDTIKRSNISGGAKEIFRNTFIRELKDLTVEGVKEWYNELHAMGVSIHYCSNSPWQLFPVLASYFMIAGLPPGSLHLKQYSGMLQGIFEPVAERKKSTLTRLMKDFPERKFLLVGDSGEADLEVYTELVETHPGRIIAVFIRDVTTPEQSGYFDSSFEGPARQKAPTIRLQDKSDEPANRPGLPPRGEIKTVGPVMGDLIDFSDEPEQANLDDAAALAQLKARPKPTSSASTSDLAIRKPPPPRPVKPAALRSAPSDTKVPTLGSNGGSAPPPPAPRSRKPSADRSAPHPLSQIHNASQQTVGSTSSLPKTAKIPASTTPEDMSKAFKVPPPPPPPRRRETPSGARSLSPRTLNRQRLSNNDDIDFEALPPSAGSQPPAFAKTKSNSLKSGGTSPTLGSPTMGPTYPNRKHELWMRRLQRAQEVLEQHGVALYTWRRGDDVVAEAVGMVEEELKRVGNGKGNGEKDARADGKRFERQLKAEQQHRQQRPPQQQWR</sequence>
<evidence type="ECO:0000256" key="1">
    <source>
        <dbReference type="ARBA" id="ARBA00022741"/>
    </source>
</evidence>
<evidence type="ECO:0000256" key="7">
    <source>
        <dbReference type="SAM" id="MobiDB-lite"/>
    </source>
</evidence>
<feature type="region of interest" description="Disordered" evidence="7">
    <location>
        <begin position="686"/>
        <end position="744"/>
    </location>
</feature>
<dbReference type="Pfam" id="PF00270">
    <property type="entry name" value="DEAD"/>
    <property type="match status" value="1"/>
</dbReference>
<feature type="region of interest" description="Disordered" evidence="7">
    <location>
        <begin position="1134"/>
        <end position="1226"/>
    </location>
</feature>
<evidence type="ECO:0000256" key="2">
    <source>
        <dbReference type="ARBA" id="ARBA00022801"/>
    </source>
</evidence>
<keyword evidence="4" id="KW-0067">ATP-binding</keyword>
<evidence type="ECO:0000313" key="11">
    <source>
        <dbReference type="EMBL" id="CAI0653858.1"/>
    </source>
</evidence>
<dbReference type="InterPro" id="IPR027417">
    <property type="entry name" value="P-loop_NTPase"/>
</dbReference>
<dbReference type="GO" id="GO:0003676">
    <property type="term" value="F:nucleic acid binding"/>
    <property type="evidence" value="ECO:0007669"/>
    <property type="project" value="InterPro"/>
</dbReference>
<protein>
    <recommendedName>
        <fullName evidence="13">DEAD/DEAH box helicase</fullName>
    </recommendedName>
</protein>
<dbReference type="Proteomes" id="UP001152533">
    <property type="component" value="Unassembled WGS sequence"/>
</dbReference>
<dbReference type="Gene3D" id="3.40.50.300">
    <property type="entry name" value="P-loop containing nucleotide triphosphate hydrolases"/>
    <property type="match status" value="2"/>
</dbReference>
<dbReference type="SMART" id="SM00490">
    <property type="entry name" value="HELICc"/>
    <property type="match status" value="1"/>
</dbReference>
<feature type="region of interest" description="Disordered" evidence="7">
    <location>
        <begin position="923"/>
        <end position="973"/>
    </location>
</feature>
<evidence type="ECO:0000313" key="12">
    <source>
        <dbReference type="Proteomes" id="UP001152533"/>
    </source>
</evidence>
<evidence type="ECO:0000259" key="9">
    <source>
        <dbReference type="PROSITE" id="PS51194"/>
    </source>
</evidence>
<evidence type="ECO:0000256" key="6">
    <source>
        <dbReference type="SAM" id="Coils"/>
    </source>
</evidence>
<dbReference type="InterPro" id="IPR014001">
    <property type="entry name" value="Helicase_ATP-bd"/>
</dbReference>
<dbReference type="CDD" id="cd17947">
    <property type="entry name" value="DEADc_DDX27"/>
    <property type="match status" value="1"/>
</dbReference>
<comment type="caution">
    <text evidence="11">The sequence shown here is derived from an EMBL/GenBank/DDBJ whole genome shotgun (WGS) entry which is preliminary data.</text>
</comment>
<gene>
    <name evidence="11" type="ORF">CGXH109_LOCUS132064</name>
</gene>
<dbReference type="Pfam" id="PF00271">
    <property type="entry name" value="Helicase_C"/>
    <property type="match status" value="1"/>
</dbReference>
<feature type="compositionally biased region" description="Basic residues" evidence="7">
    <location>
        <begin position="710"/>
        <end position="721"/>
    </location>
</feature>
<feature type="compositionally biased region" description="Basic and acidic residues" evidence="7">
    <location>
        <begin position="1790"/>
        <end position="1812"/>
    </location>
</feature>
<feature type="short sequence motif" description="Q motif" evidence="5">
    <location>
        <begin position="249"/>
        <end position="277"/>
    </location>
</feature>
<dbReference type="SMART" id="SM00487">
    <property type="entry name" value="DEXDc"/>
    <property type="match status" value="1"/>
</dbReference>
<feature type="compositionally biased region" description="Basic and acidic residues" evidence="7">
    <location>
        <begin position="722"/>
        <end position="743"/>
    </location>
</feature>
<dbReference type="InterPro" id="IPR001650">
    <property type="entry name" value="Helicase_C-like"/>
</dbReference>
<feature type="domain" description="Helicase C-terminal" evidence="9">
    <location>
        <begin position="484"/>
        <end position="648"/>
    </location>
</feature>
<feature type="compositionally biased region" description="Acidic residues" evidence="7">
    <location>
        <begin position="68"/>
        <end position="77"/>
    </location>
</feature>
<feature type="coiled-coil region" evidence="6">
    <location>
        <begin position="630"/>
        <end position="661"/>
    </location>
</feature>
<feature type="compositionally biased region" description="Polar residues" evidence="7">
    <location>
        <begin position="1621"/>
        <end position="1637"/>
    </location>
</feature>
<evidence type="ECO:0000256" key="5">
    <source>
        <dbReference type="PROSITE-ProRule" id="PRU00552"/>
    </source>
</evidence>
<dbReference type="PANTHER" id="PTHR28208">
    <property type="entry name" value="PHOSPHATIDATE PHOSPHATASE APP1"/>
    <property type="match status" value="1"/>
</dbReference>
<dbReference type="PROSITE" id="PS51192">
    <property type="entry name" value="HELICASE_ATP_BIND_1"/>
    <property type="match status" value="1"/>
</dbReference>
<dbReference type="GO" id="GO:0008195">
    <property type="term" value="F:phosphatidate phosphatase activity"/>
    <property type="evidence" value="ECO:0007669"/>
    <property type="project" value="InterPro"/>
</dbReference>
<feature type="region of interest" description="Disordered" evidence="7">
    <location>
        <begin position="1780"/>
        <end position="1823"/>
    </location>
</feature>
<feature type="region of interest" description="Disordered" evidence="7">
    <location>
        <begin position="1479"/>
        <end position="1521"/>
    </location>
</feature>
<feature type="domain" description="Helicase ATP-binding" evidence="8">
    <location>
        <begin position="280"/>
        <end position="454"/>
    </location>
</feature>
<keyword evidence="12" id="KW-1185">Reference proteome</keyword>
<evidence type="ECO:0000259" key="8">
    <source>
        <dbReference type="PROSITE" id="PS51192"/>
    </source>
</evidence>
<keyword evidence="3" id="KW-0347">Helicase</keyword>
<feature type="compositionally biased region" description="Acidic residues" evidence="7">
    <location>
        <begin position="213"/>
        <end position="225"/>
    </location>
</feature>
<evidence type="ECO:0000259" key="10">
    <source>
        <dbReference type="PROSITE" id="PS51195"/>
    </source>
</evidence>
<dbReference type="InterPro" id="IPR019236">
    <property type="entry name" value="APP1_cat"/>
</dbReference>
<feature type="compositionally biased region" description="Acidic residues" evidence="7">
    <location>
        <begin position="130"/>
        <end position="163"/>
    </location>
</feature>
<keyword evidence="2" id="KW-0378">Hydrolase</keyword>
<feature type="compositionally biased region" description="Polar residues" evidence="7">
    <location>
        <begin position="1711"/>
        <end position="1727"/>
    </location>
</feature>
<feature type="compositionally biased region" description="Basic and acidic residues" evidence="7">
    <location>
        <begin position="686"/>
        <end position="700"/>
    </location>
</feature>
<reference evidence="11" key="1">
    <citation type="submission" date="2022-08" db="EMBL/GenBank/DDBJ databases">
        <authorList>
            <person name="Giroux E."/>
            <person name="Giroux E."/>
        </authorList>
    </citation>
    <scope>NUCLEOTIDE SEQUENCE</scope>
    <source>
        <strain evidence="11">H1091258</strain>
    </source>
</reference>
<dbReference type="PROSITE" id="PS51194">
    <property type="entry name" value="HELICASE_CTER"/>
    <property type="match status" value="1"/>
</dbReference>
<dbReference type="GO" id="GO:0030479">
    <property type="term" value="C:actin cortical patch"/>
    <property type="evidence" value="ECO:0007669"/>
    <property type="project" value="TreeGrafter"/>
</dbReference>
<feature type="region of interest" description="Disordered" evidence="7">
    <location>
        <begin position="1548"/>
        <end position="1736"/>
    </location>
</feature>